<gene>
    <name evidence="3" type="ORF">FDP41_007925</name>
</gene>
<dbReference type="Gene3D" id="3.30.710.10">
    <property type="entry name" value="Potassium Channel Kv1.1, Chain A"/>
    <property type="match status" value="1"/>
</dbReference>
<comment type="caution">
    <text evidence="3">The sequence shown here is derived from an EMBL/GenBank/DDBJ whole genome shotgun (WGS) entry which is preliminary data.</text>
</comment>
<organism evidence="3 4">
    <name type="scientific">Naegleria fowleri</name>
    <name type="common">Brain eating amoeba</name>
    <dbReference type="NCBI Taxonomy" id="5763"/>
    <lineage>
        <taxon>Eukaryota</taxon>
        <taxon>Discoba</taxon>
        <taxon>Heterolobosea</taxon>
        <taxon>Tetramitia</taxon>
        <taxon>Eutetramitia</taxon>
        <taxon>Vahlkampfiidae</taxon>
        <taxon>Naegleria</taxon>
    </lineage>
</organism>
<dbReference type="InterPro" id="IPR051481">
    <property type="entry name" value="BTB-POZ/Galectin-3-binding"/>
</dbReference>
<dbReference type="VEuPathDB" id="AmoebaDB:NF0037720"/>
<accession>A0A6A5CEK2</accession>
<dbReference type="PANTHER" id="PTHR24410">
    <property type="entry name" value="HL07962P-RELATED"/>
    <property type="match status" value="1"/>
</dbReference>
<evidence type="ECO:0000313" key="4">
    <source>
        <dbReference type="Proteomes" id="UP000444721"/>
    </source>
</evidence>
<feature type="region of interest" description="Disordered" evidence="1">
    <location>
        <begin position="404"/>
        <end position="434"/>
    </location>
</feature>
<dbReference type="CDD" id="cd18186">
    <property type="entry name" value="BTB_POZ_ZBTB_KLHL-like"/>
    <property type="match status" value="1"/>
</dbReference>
<feature type="region of interest" description="Disordered" evidence="1">
    <location>
        <begin position="129"/>
        <end position="180"/>
    </location>
</feature>
<feature type="domain" description="BTB" evidence="2">
    <location>
        <begin position="247"/>
        <end position="322"/>
    </location>
</feature>
<dbReference type="RefSeq" id="XP_044568723.1">
    <property type="nucleotide sequence ID" value="XM_044711723.1"/>
</dbReference>
<feature type="compositionally biased region" description="Low complexity" evidence="1">
    <location>
        <begin position="415"/>
        <end position="434"/>
    </location>
</feature>
<dbReference type="InterPro" id="IPR011333">
    <property type="entry name" value="SKP1/BTB/POZ_sf"/>
</dbReference>
<feature type="compositionally biased region" description="Polar residues" evidence="1">
    <location>
        <begin position="472"/>
        <end position="495"/>
    </location>
</feature>
<feature type="compositionally biased region" description="Polar residues" evidence="1">
    <location>
        <begin position="404"/>
        <end position="414"/>
    </location>
</feature>
<dbReference type="SUPFAM" id="SSF54695">
    <property type="entry name" value="POZ domain"/>
    <property type="match status" value="1"/>
</dbReference>
<dbReference type="InterPro" id="IPR000210">
    <property type="entry name" value="BTB/POZ_dom"/>
</dbReference>
<evidence type="ECO:0000256" key="1">
    <source>
        <dbReference type="SAM" id="MobiDB-lite"/>
    </source>
</evidence>
<keyword evidence="4" id="KW-1185">Reference proteome</keyword>
<protein>
    <recommendedName>
        <fullName evidence="2">BTB domain-containing protein</fullName>
    </recommendedName>
</protein>
<feature type="compositionally biased region" description="Acidic residues" evidence="1">
    <location>
        <begin position="503"/>
        <end position="513"/>
    </location>
</feature>
<feature type="region of interest" description="Disordered" evidence="1">
    <location>
        <begin position="51"/>
        <end position="117"/>
    </location>
</feature>
<dbReference type="OrthoDB" id="45365at2759"/>
<dbReference type="PROSITE" id="PS50097">
    <property type="entry name" value="BTB"/>
    <property type="match status" value="1"/>
</dbReference>
<name>A0A6A5CEK2_NAEFO</name>
<dbReference type="VEuPathDB" id="AmoebaDB:FDP41_007925"/>
<sequence>MIPTTTSSSTVPTTTITITATTTPLTTTTIGSSTSSASLIPTLTPSPSSLVVATLPSGSSSSSSSSSSGSTSINSTTTSPGTTSTLPTSTISTSTSTSTTPSTTALSSTTWVSSSTNGVGGVGGTTALVSSTSASSSSSSASSTISSATTQLPRGTTTSNSHQNHPNRNIVIGKPGSSSTITKDPATDLALLQQYRTDIMKLFETELMFDLVIVVGPSKLIGTQEDERISSGKSTRESRVIQYNESSEIRLKNKYYPADECSVVEFKVHRAILCARCDYFHKLFHSQMKDSKQMYLKFPDKRPEDMKCLLDFFYSAVININHSNAFGVLKLSDELGVQVVKEKCIEYVKECVMSDNVFDVLEESAFHNFDDKIHLGELEIFMAVLLWGKHQLIHKMGIPIMSSQKSASTPPNAYQSSGSIQSSSQHNNSSLGGNATKTVISYSVDGSTQIKTEKLGEHSTIHKVGAIESLTDRNLSISEQKPQSQPTGTELSISEQHAKHHEEDDETAKDCVDEDDDGDDFEEEIINSLAYSTLNPASMLSSNAQSRIQDAGELQKKQRENSKIVNYTHDKQFVMHLAKLLYDVLQHVRFPTLDPIEVYECVEISKVVPNELLLEAYRAHALQNRIDLFNSARLKVREGSLFYVSGVCTDVPISKLKGWCLYYHKPYHHPTSEADIQAGKGTRILIGARHKNSSTLALCAMGMKQKFYAKRLNTKPQKKMVAISIIGKIIPLGLVTLQMFSWVQLIFQKEQLSLVGISQDVEVIDVDFLPV</sequence>
<dbReference type="AlphaFoldDB" id="A0A6A5CEK2"/>
<dbReference type="Pfam" id="PF00651">
    <property type="entry name" value="BTB"/>
    <property type="match status" value="1"/>
</dbReference>
<dbReference type="EMBL" id="VFQX01000004">
    <property type="protein sequence ID" value="KAF0984010.1"/>
    <property type="molecule type" value="Genomic_DNA"/>
</dbReference>
<feature type="compositionally biased region" description="Polar residues" evidence="1">
    <location>
        <begin position="151"/>
        <end position="167"/>
    </location>
</feature>
<feature type="region of interest" description="Disordered" evidence="1">
    <location>
        <begin position="472"/>
        <end position="513"/>
    </location>
</feature>
<proteinExistence type="predicted"/>
<dbReference type="VEuPathDB" id="AmoebaDB:NfTy_004860"/>
<dbReference type="PANTHER" id="PTHR24410:SF23">
    <property type="entry name" value="BTB DOMAIN-CONTAINING PROTEIN-RELATED"/>
    <property type="match status" value="1"/>
</dbReference>
<dbReference type="Proteomes" id="UP000444721">
    <property type="component" value="Unassembled WGS sequence"/>
</dbReference>
<feature type="compositionally biased region" description="Low complexity" evidence="1">
    <location>
        <begin position="129"/>
        <end position="150"/>
    </location>
</feature>
<reference evidence="3 4" key="1">
    <citation type="journal article" date="2019" name="Sci. Rep.">
        <title>Nanopore sequencing improves the draft genome of the human pathogenic amoeba Naegleria fowleri.</title>
        <authorList>
            <person name="Liechti N."/>
            <person name="Schurch N."/>
            <person name="Bruggmann R."/>
            <person name="Wittwer M."/>
        </authorList>
    </citation>
    <scope>NUCLEOTIDE SEQUENCE [LARGE SCALE GENOMIC DNA]</scope>
    <source>
        <strain evidence="3 4">ATCC 30894</strain>
    </source>
</reference>
<dbReference type="GeneID" id="68115143"/>
<evidence type="ECO:0000313" key="3">
    <source>
        <dbReference type="EMBL" id="KAF0984010.1"/>
    </source>
</evidence>
<dbReference type="SMART" id="SM00225">
    <property type="entry name" value="BTB"/>
    <property type="match status" value="1"/>
</dbReference>
<evidence type="ECO:0000259" key="2">
    <source>
        <dbReference type="PROSITE" id="PS50097"/>
    </source>
</evidence>